<keyword evidence="1" id="KW-0547">Nucleotide-binding</keyword>
<keyword evidence="3" id="KW-1185">Reference proteome</keyword>
<gene>
    <name evidence="2" type="ORF">BED41_04115</name>
</gene>
<dbReference type="Gene3D" id="3.40.50.300">
    <property type="entry name" value="P-loop containing nucleotide triphosphate hydrolases"/>
    <property type="match status" value="1"/>
</dbReference>
<dbReference type="Pfam" id="PF10662">
    <property type="entry name" value="PduV-EutP"/>
    <property type="match status" value="1"/>
</dbReference>
<dbReference type="EMBL" id="CP016757">
    <property type="protein sequence ID" value="ANZ44344.1"/>
    <property type="molecule type" value="Genomic_DNA"/>
</dbReference>
<dbReference type="GO" id="GO:0006576">
    <property type="term" value="P:biogenic amine metabolic process"/>
    <property type="evidence" value="ECO:0007669"/>
    <property type="project" value="InterPro"/>
</dbReference>
<comment type="similarity">
    <text evidence="1">Belongs to the EutP/PduV family.</text>
</comment>
<name>A0A1B2I2Z5_9BACT</name>
<evidence type="ECO:0000256" key="1">
    <source>
        <dbReference type="PIRNR" id="PIRNR036409"/>
    </source>
</evidence>
<evidence type="ECO:0000313" key="2">
    <source>
        <dbReference type="EMBL" id="ANZ44344.1"/>
    </source>
</evidence>
<dbReference type="SUPFAM" id="SSF52540">
    <property type="entry name" value="P-loop containing nucleoside triphosphate hydrolases"/>
    <property type="match status" value="1"/>
</dbReference>
<dbReference type="AlphaFoldDB" id="A0A1B2I2Z5"/>
<dbReference type="GO" id="GO:0005524">
    <property type="term" value="F:ATP binding"/>
    <property type="evidence" value="ECO:0007669"/>
    <property type="project" value="UniProtKB-UniRule"/>
</dbReference>
<dbReference type="KEGG" id="cpor:BED41_04115"/>
<dbReference type="OrthoDB" id="6179at2"/>
<dbReference type="PIRSF" id="PIRSF036409">
    <property type="entry name" value="EutP_PduV"/>
    <property type="match status" value="1"/>
</dbReference>
<dbReference type="GeneID" id="83057039"/>
<dbReference type="RefSeq" id="WP_066743370.1">
    <property type="nucleotide sequence ID" value="NZ_CP016757.1"/>
</dbReference>
<dbReference type="InterPro" id="IPR027417">
    <property type="entry name" value="P-loop_NTPase"/>
</dbReference>
<evidence type="ECO:0000313" key="3">
    <source>
        <dbReference type="Proteomes" id="UP000093044"/>
    </source>
</evidence>
<dbReference type="PANTHER" id="PTHR40453:SF1">
    <property type="entry name" value="PROTEIN YOEF"/>
    <property type="match status" value="1"/>
</dbReference>
<dbReference type="Proteomes" id="UP000093044">
    <property type="component" value="Chromosome"/>
</dbReference>
<proteinExistence type="inferred from homology"/>
<accession>A0A1B2I2Z5</accession>
<organism evidence="2 3">
    <name type="scientific">Cloacibacillus porcorum</name>
    <dbReference type="NCBI Taxonomy" id="1197717"/>
    <lineage>
        <taxon>Bacteria</taxon>
        <taxon>Thermotogati</taxon>
        <taxon>Synergistota</taxon>
        <taxon>Synergistia</taxon>
        <taxon>Synergistales</taxon>
        <taxon>Synergistaceae</taxon>
        <taxon>Cloacibacillus</taxon>
    </lineage>
</organism>
<dbReference type="CDD" id="cd00882">
    <property type="entry name" value="Ras_like_GTPase"/>
    <property type="match status" value="1"/>
</dbReference>
<dbReference type="InterPro" id="IPR012381">
    <property type="entry name" value="EutP_PduV"/>
</dbReference>
<sequence>MAAADKRRRVIFIGASMAGKTTLTQAMMREELRYRKTQALDIVGGFIIDTPGEYLERGGMRGALSVAAAEARLIVFLQSASAAQSFFPPSFASMFGKPVAGVVTKADIASPEEIAEAKIRLTRAGIGRIFVTSAYTGEGIQEFVEFIDSLD</sequence>
<dbReference type="STRING" id="1197717.BED41_04115"/>
<dbReference type="PANTHER" id="PTHR40453">
    <property type="entry name" value="PROTEIN YOEF"/>
    <property type="match status" value="1"/>
</dbReference>
<protein>
    <submittedName>
        <fullName evidence="2">Ethanolamine utilization protein EutP</fullName>
    </submittedName>
</protein>
<reference evidence="2" key="1">
    <citation type="submission" date="2016-08" db="EMBL/GenBank/DDBJ databases">
        <title>Complete genome of Cloacibacillus porcorum.</title>
        <authorList>
            <person name="Looft T."/>
            <person name="Bayles D.O."/>
            <person name="Alt D.P."/>
        </authorList>
    </citation>
    <scope>NUCLEOTIDE SEQUENCE [LARGE SCALE GENOMIC DNA]</scope>
    <source>
        <strain evidence="2">CL-84</strain>
    </source>
</reference>